<accession>A0A5B7J8G5</accession>
<dbReference type="EMBL" id="VSRR010086175">
    <property type="protein sequence ID" value="MPC90975.1"/>
    <property type="molecule type" value="Genomic_DNA"/>
</dbReference>
<comment type="caution">
    <text evidence="1">The sequence shown here is derived from an EMBL/GenBank/DDBJ whole genome shotgun (WGS) entry which is preliminary data.</text>
</comment>
<gene>
    <name evidence="1" type="ORF">E2C01_085983</name>
</gene>
<name>A0A5B7J8G5_PORTR</name>
<evidence type="ECO:0000313" key="1">
    <source>
        <dbReference type="EMBL" id="MPC90975.1"/>
    </source>
</evidence>
<sequence>MQFHDTILKSTCLHRYWDEPFHPVRIHPRSLGASRVTLPISCAAIEVPCLHRYWDEPLHPIRVHPTPLCARRVALPPHCDAIEIHLPIQVLRRTLSPRKGSPQTFECEESDAATTLRLTRVAMSNDPPHTTPQTLSVNPFHPVKDHWYCQCLVHGA</sequence>
<proteinExistence type="predicted"/>
<reference evidence="1 2" key="1">
    <citation type="submission" date="2019-05" db="EMBL/GenBank/DDBJ databases">
        <title>Another draft genome of Portunus trituberculatus and its Hox gene families provides insights of decapod evolution.</title>
        <authorList>
            <person name="Jeong J.-H."/>
            <person name="Song I."/>
            <person name="Kim S."/>
            <person name="Choi T."/>
            <person name="Kim D."/>
            <person name="Ryu S."/>
            <person name="Kim W."/>
        </authorList>
    </citation>
    <scope>NUCLEOTIDE SEQUENCE [LARGE SCALE GENOMIC DNA]</scope>
    <source>
        <tissue evidence="1">Muscle</tissue>
    </source>
</reference>
<dbReference type="AlphaFoldDB" id="A0A5B7J8G5"/>
<protein>
    <submittedName>
        <fullName evidence="1">Uncharacterized protein</fullName>
    </submittedName>
</protein>
<keyword evidence="2" id="KW-1185">Reference proteome</keyword>
<organism evidence="1 2">
    <name type="scientific">Portunus trituberculatus</name>
    <name type="common">Swimming crab</name>
    <name type="synonym">Neptunus trituberculatus</name>
    <dbReference type="NCBI Taxonomy" id="210409"/>
    <lineage>
        <taxon>Eukaryota</taxon>
        <taxon>Metazoa</taxon>
        <taxon>Ecdysozoa</taxon>
        <taxon>Arthropoda</taxon>
        <taxon>Crustacea</taxon>
        <taxon>Multicrustacea</taxon>
        <taxon>Malacostraca</taxon>
        <taxon>Eumalacostraca</taxon>
        <taxon>Eucarida</taxon>
        <taxon>Decapoda</taxon>
        <taxon>Pleocyemata</taxon>
        <taxon>Brachyura</taxon>
        <taxon>Eubrachyura</taxon>
        <taxon>Portunoidea</taxon>
        <taxon>Portunidae</taxon>
        <taxon>Portuninae</taxon>
        <taxon>Portunus</taxon>
    </lineage>
</organism>
<dbReference type="Proteomes" id="UP000324222">
    <property type="component" value="Unassembled WGS sequence"/>
</dbReference>
<evidence type="ECO:0000313" key="2">
    <source>
        <dbReference type="Proteomes" id="UP000324222"/>
    </source>
</evidence>